<comment type="similarity">
    <text evidence="3">Belongs to the JARID1 histone demethylase family.</text>
</comment>
<dbReference type="GO" id="GO:0034647">
    <property type="term" value="F:histone H3K4me/H3K4me2/H3K4me3 demethylase activity"/>
    <property type="evidence" value="ECO:0007669"/>
    <property type="project" value="UniProtKB-EC"/>
</dbReference>
<dbReference type="Pfam" id="PF02373">
    <property type="entry name" value="JmjC"/>
    <property type="match status" value="1"/>
</dbReference>
<dbReference type="Gene3D" id="3.30.40.10">
    <property type="entry name" value="Zinc/RING finger domain, C3HC4 (zinc finger)"/>
    <property type="match status" value="2"/>
</dbReference>
<evidence type="ECO:0000256" key="16">
    <source>
        <dbReference type="ARBA" id="ARBA00048734"/>
    </source>
</evidence>
<dbReference type="Pfam" id="PF08429">
    <property type="entry name" value="PLU-1"/>
    <property type="match status" value="1"/>
</dbReference>
<dbReference type="FunFam" id="1.10.150.60:FF:000001">
    <property type="entry name" value="Putative lysine-specific demethylase 5b"/>
    <property type="match status" value="1"/>
</dbReference>
<dbReference type="SMART" id="SM00545">
    <property type="entry name" value="JmjN"/>
    <property type="match status" value="1"/>
</dbReference>
<dbReference type="OMA" id="YRTNQHA"/>
<dbReference type="FunFam" id="2.60.120.650:FF:000028">
    <property type="entry name" value="Lysine-specific demethylase lid"/>
    <property type="match status" value="1"/>
</dbReference>
<evidence type="ECO:0000256" key="1">
    <source>
        <dbReference type="ARBA" id="ARBA00001954"/>
    </source>
</evidence>
<evidence type="ECO:0000256" key="5">
    <source>
        <dbReference type="ARBA" id="ARBA00022723"/>
    </source>
</evidence>
<evidence type="ECO:0000259" key="21">
    <source>
        <dbReference type="PROSITE" id="PS51183"/>
    </source>
</evidence>
<dbReference type="InterPro" id="IPR003347">
    <property type="entry name" value="JmjC_dom"/>
</dbReference>
<evidence type="ECO:0000256" key="3">
    <source>
        <dbReference type="ARBA" id="ARBA00006801"/>
    </source>
</evidence>
<feature type="compositionally biased region" description="Polar residues" evidence="18">
    <location>
        <begin position="259"/>
        <end position="268"/>
    </location>
</feature>
<dbReference type="GO" id="GO:0000785">
    <property type="term" value="C:chromatin"/>
    <property type="evidence" value="ECO:0007669"/>
    <property type="project" value="TreeGrafter"/>
</dbReference>
<dbReference type="SMART" id="SM00249">
    <property type="entry name" value="PHD"/>
    <property type="match status" value="3"/>
</dbReference>
<feature type="domain" description="JmjC" evidence="22">
    <location>
        <begin position="458"/>
        <end position="624"/>
    </location>
</feature>
<evidence type="ECO:0000259" key="20">
    <source>
        <dbReference type="PROSITE" id="PS51011"/>
    </source>
</evidence>
<evidence type="ECO:0000256" key="14">
    <source>
        <dbReference type="ARBA" id="ARBA00023163"/>
    </source>
</evidence>
<dbReference type="InterPro" id="IPR001965">
    <property type="entry name" value="Znf_PHD"/>
</dbReference>
<keyword evidence="14" id="KW-0804">Transcription</keyword>
<evidence type="ECO:0000256" key="18">
    <source>
        <dbReference type="SAM" id="MobiDB-lite"/>
    </source>
</evidence>
<gene>
    <name evidence="23" type="primary">CSON005375</name>
</gene>
<dbReference type="InterPro" id="IPR048615">
    <property type="entry name" value="KDM5_C-hel"/>
</dbReference>
<dbReference type="CDD" id="cd15610">
    <property type="entry name" value="PHD3_KDM5A_like"/>
    <property type="match status" value="1"/>
</dbReference>
<dbReference type="GO" id="GO:0003677">
    <property type="term" value="F:DNA binding"/>
    <property type="evidence" value="ECO:0007669"/>
    <property type="project" value="InterPro"/>
</dbReference>
<dbReference type="GO" id="GO:0005654">
    <property type="term" value="C:nucleoplasm"/>
    <property type="evidence" value="ECO:0007669"/>
    <property type="project" value="UniProtKB-ARBA"/>
</dbReference>
<evidence type="ECO:0000256" key="17">
    <source>
        <dbReference type="PROSITE-ProRule" id="PRU00146"/>
    </source>
</evidence>
<comment type="catalytic activity">
    <reaction evidence="16">
        <text>N(6),N(6),N(6)-trimethyl-L-lysyl(4)-[histone H3] + 3 2-oxoglutarate + 3 O2 = L-lysyl(4)-[histone H3] + 3 formaldehyde + 3 succinate + 3 CO2</text>
        <dbReference type="Rhea" id="RHEA:60208"/>
        <dbReference type="Rhea" id="RHEA-COMP:15537"/>
        <dbReference type="Rhea" id="RHEA-COMP:15547"/>
        <dbReference type="ChEBI" id="CHEBI:15379"/>
        <dbReference type="ChEBI" id="CHEBI:16526"/>
        <dbReference type="ChEBI" id="CHEBI:16810"/>
        <dbReference type="ChEBI" id="CHEBI:16842"/>
        <dbReference type="ChEBI" id="CHEBI:29969"/>
        <dbReference type="ChEBI" id="CHEBI:30031"/>
        <dbReference type="ChEBI" id="CHEBI:61961"/>
        <dbReference type="EC" id="1.14.11.67"/>
    </reaction>
</comment>
<dbReference type="InterPro" id="IPR011011">
    <property type="entry name" value="Znf_FYVE_PHD"/>
</dbReference>
<feature type="compositionally biased region" description="Basic and acidic residues" evidence="18">
    <location>
        <begin position="1523"/>
        <end position="1532"/>
    </location>
</feature>
<feature type="compositionally biased region" description="Polar residues" evidence="18">
    <location>
        <begin position="1493"/>
        <end position="1514"/>
    </location>
</feature>
<keyword evidence="9" id="KW-0156">Chromatin regulator</keyword>
<dbReference type="EMBL" id="UFQT01000213">
    <property type="protein sequence ID" value="SSX21795.1"/>
    <property type="molecule type" value="Genomic_DNA"/>
</dbReference>
<evidence type="ECO:0000256" key="9">
    <source>
        <dbReference type="ARBA" id="ARBA00022853"/>
    </source>
</evidence>
<dbReference type="PROSITE" id="PS51184">
    <property type="entry name" value="JMJC"/>
    <property type="match status" value="1"/>
</dbReference>
<evidence type="ECO:0000313" key="23">
    <source>
        <dbReference type="EMBL" id="SSX21795.1"/>
    </source>
</evidence>
<evidence type="ECO:0000256" key="15">
    <source>
        <dbReference type="ARBA" id="ARBA00023242"/>
    </source>
</evidence>
<keyword evidence="15" id="KW-0539">Nucleus</keyword>
<feature type="domain" description="PHD-type" evidence="19">
    <location>
        <begin position="315"/>
        <end position="365"/>
    </location>
</feature>
<dbReference type="CDD" id="cd15515">
    <property type="entry name" value="PHD1_KDM5A_like"/>
    <property type="match status" value="1"/>
</dbReference>
<dbReference type="PROSITE" id="PS50016">
    <property type="entry name" value="ZF_PHD_2"/>
    <property type="match status" value="2"/>
</dbReference>
<evidence type="ECO:0000256" key="10">
    <source>
        <dbReference type="ARBA" id="ARBA00022964"/>
    </source>
</evidence>
<evidence type="ECO:0000256" key="4">
    <source>
        <dbReference type="ARBA" id="ARBA00012902"/>
    </source>
</evidence>
<comment type="cofactor">
    <cofactor evidence="1">
        <name>Fe(2+)</name>
        <dbReference type="ChEBI" id="CHEBI:29033"/>
    </cofactor>
</comment>
<comment type="subcellular location">
    <subcellularLocation>
        <location evidence="2">Nucleus</location>
    </subcellularLocation>
</comment>
<accession>A0A336LV36</accession>
<evidence type="ECO:0000256" key="7">
    <source>
        <dbReference type="ARBA" id="ARBA00022771"/>
    </source>
</evidence>
<dbReference type="SUPFAM" id="SSF46774">
    <property type="entry name" value="ARID-like"/>
    <property type="match status" value="1"/>
</dbReference>
<keyword evidence="5" id="KW-0479">Metal-binding</keyword>
<dbReference type="Pfam" id="PF00628">
    <property type="entry name" value="PHD"/>
    <property type="match status" value="2"/>
</dbReference>
<dbReference type="InterPro" id="IPR004198">
    <property type="entry name" value="Znf_C5HC2"/>
</dbReference>
<sequence>MATKCDKSETIVLSPVKDEPNCVAGTPPVPIGRHKPQISMEKFEEFQFEVPPECPIFVPTLEEFKNPLAYIAKIRPIAEKYGICKIRPPQSWQPPFTVDVDKLKFTPRVQRINELEAKTRIKLNFLDQIAKFWELQGSSLKIPMVERQALDLYTLHRFVTDEGGLEQVTKERKWTKIAQRMGYPIGKSIGGILKGHYERILYPFDVYTTGKTIDSKLESESDDQDYKPHKIVARQAVQPPTETTARRSKRFLQEKQKQESLSNENLTSPIKKDPDGTLPGPHCPLAKMGGMGLRLRTPEKRKNGKALYEHDPLAKYVCHICERGDVEEAMLLCDGCDDSYHTFCLMPPLQDIPKGDWRCPKCVVEEVNKPVEAFGFEQAQREYTLQQFGETADAFKSHYFNMPVHMTPTDVVEKEFWRIVSCIDEDVTVEYGADLHTMEHGSGFPTKSSSFLLSQDQEYAESAWNLNNLPVLDESILGHINADISGMKIPWMYVGMCFATFCWHNEDHWSYSINYLHWGEPKTWYGVPGNKAEAFETTMKRAAPELFASQPDLLHQLVTILNPNLLMKDNVPVYRTDQHAGEFVVTFPRAYHAGFNQGYNFAEAVNFAPADWLKMGRECVNHYSSLRRFCVFSHDELVCKMALDPDKLNLGIATACYLDMAEMVDTEKKLRKSLLEWGVTKAEREAFELLPDDERQCEICKTTCFLSAVTCSCPSGLACLRHYTELCKCPPEKHVLKYRYTLDELPLMLRKLKVKAESFEIWLTKVKNVLDPNNDSKITLSELQDLANEAETKKFPSSVLLDRLNSAVLEAEKCVTVIQQLDINKIRTRTRNNTDQTKYKLTIEELDMFVQEIDNLCCTIIEGNSVRELQKMGKAFIETANSLLKQSIKNVKEHELQSAIDDGSSLCIELPQIKALKDRLQQVVFYNNCRITRDSHDKLPLPAVMKLLNEGMQCVPHTLLEKELAELHKIMTDVEQWEVQAKQCFDTGTQHQIPEIEELLNRAESIEGILPSENSLRDALKKAKDWLNTVEILQQNENYPYFHTLESVVNRGKNIPFQLKELKRMEMHLSDARVWKERTSRTFLKKYSSFSLMDALSPRNEAVMLPNKYKKRHSDDIIFERFTEDMGPLQMVVAFKTAEEKEMREMQELRNINMAKNPETDSYCTCKRKFCGIMYNCQLCKDWFHSTCVPLPKNLIRSSKQNAAKAKELDRDVKYLCTSCCRSRRPRLETILQLLVSLQRLRIRLPEGEALQCLTERAMNWQDRARQALSREDVAAAIAKLSQLSQKMQDQAANSEKAVAKETKRLAKLKENRKNKKLNLTQELSEHSSDNDENDQLTHEKKKKLDDDLDGSSAPSSPIVTNREHTYSNSTSGQAAGQDPAVLDSSPLNGKSMEPLVQLKDTTREFLDNLMMEGDLLEVSLDETNHLWRLLVAAKPTMSDLSYMYTKYNITPGHTNENLVKESKKRKSTDLGANHTPGGKKSSKKSAAATKDTVITTNGETNVLTPQNKNTTATKKGGLLNESNKDDSANDEHETEAEDHTEDGDVNDRQPRKKLKRGRKLKVLKDNNEGSPLGAGGTTVTTGQNSLKKKKPKKTTKNLNKKTMNQSMTSDEDEECSASNCSRPPGIEVDWIQCDGGCNKWFHMLCVGLDKRQIKPDDDYICKICKKAPSNAAKLSDVTAVTAE</sequence>
<dbReference type="Gene3D" id="2.60.120.650">
    <property type="entry name" value="Cupin"/>
    <property type="match status" value="1"/>
</dbReference>
<dbReference type="Pfam" id="PF21323">
    <property type="entry name" value="KDM5_C-hel"/>
    <property type="match status" value="1"/>
</dbReference>
<evidence type="ECO:0000256" key="13">
    <source>
        <dbReference type="ARBA" id="ARBA00023015"/>
    </source>
</evidence>
<dbReference type="Pfam" id="PF02928">
    <property type="entry name" value="zf-C5HC2"/>
    <property type="match status" value="1"/>
</dbReference>
<evidence type="ECO:0000256" key="11">
    <source>
        <dbReference type="ARBA" id="ARBA00023002"/>
    </source>
</evidence>
<dbReference type="InterPro" id="IPR003349">
    <property type="entry name" value="JmjN"/>
</dbReference>
<dbReference type="InterPro" id="IPR019786">
    <property type="entry name" value="Zinc_finger_PHD-type_CS"/>
</dbReference>
<dbReference type="SMART" id="SM00501">
    <property type="entry name" value="BRIGHT"/>
    <property type="match status" value="1"/>
</dbReference>
<dbReference type="FunFam" id="3.30.40.10:FF:000023">
    <property type="entry name" value="Lysine (K)-specific demethylase 5A"/>
    <property type="match status" value="1"/>
</dbReference>
<dbReference type="Pfam" id="PF02375">
    <property type="entry name" value="JmjN"/>
    <property type="match status" value="1"/>
</dbReference>
<dbReference type="EC" id="1.14.11.67" evidence="4"/>
<evidence type="ECO:0000256" key="8">
    <source>
        <dbReference type="ARBA" id="ARBA00022833"/>
    </source>
</evidence>
<evidence type="ECO:0000256" key="12">
    <source>
        <dbReference type="ARBA" id="ARBA00023004"/>
    </source>
</evidence>
<dbReference type="PROSITE" id="PS51183">
    <property type="entry name" value="JMJN"/>
    <property type="match status" value="1"/>
</dbReference>
<keyword evidence="13" id="KW-0805">Transcription regulation</keyword>
<dbReference type="CDD" id="cd16864">
    <property type="entry name" value="ARID_JARID"/>
    <property type="match status" value="1"/>
</dbReference>
<evidence type="ECO:0000259" key="22">
    <source>
        <dbReference type="PROSITE" id="PS51184"/>
    </source>
</evidence>
<dbReference type="SUPFAM" id="SSF51197">
    <property type="entry name" value="Clavaminate synthase-like"/>
    <property type="match status" value="1"/>
</dbReference>
<dbReference type="GO" id="GO:0006355">
    <property type="term" value="P:regulation of DNA-templated transcription"/>
    <property type="evidence" value="ECO:0007669"/>
    <property type="project" value="TreeGrafter"/>
</dbReference>
<evidence type="ECO:0000256" key="6">
    <source>
        <dbReference type="ARBA" id="ARBA00022737"/>
    </source>
</evidence>
<dbReference type="Pfam" id="PF01388">
    <property type="entry name" value="ARID"/>
    <property type="match status" value="1"/>
</dbReference>
<keyword evidence="8" id="KW-0862">Zinc</keyword>
<feature type="compositionally biased region" description="Polar residues" evidence="18">
    <location>
        <begin position="1449"/>
        <end position="1458"/>
    </location>
</feature>
<keyword evidence="7 17" id="KW-0863">Zinc-finger</keyword>
<feature type="compositionally biased region" description="Basic and acidic residues" evidence="18">
    <location>
        <begin position="1324"/>
        <end position="1346"/>
    </location>
</feature>
<dbReference type="PROSITE" id="PS01359">
    <property type="entry name" value="ZF_PHD_1"/>
    <property type="match status" value="1"/>
</dbReference>
<feature type="domain" description="JmjN" evidence="21">
    <location>
        <begin position="54"/>
        <end position="95"/>
    </location>
</feature>
<feature type="compositionally biased region" description="Basic residues" evidence="18">
    <location>
        <begin position="1551"/>
        <end position="1562"/>
    </location>
</feature>
<dbReference type="InterPro" id="IPR013083">
    <property type="entry name" value="Znf_RING/FYVE/PHD"/>
</dbReference>
<evidence type="ECO:0000256" key="2">
    <source>
        <dbReference type="ARBA" id="ARBA00004123"/>
    </source>
</evidence>
<dbReference type="InterPro" id="IPR036431">
    <property type="entry name" value="ARID_dom_sf"/>
</dbReference>
<feature type="region of interest" description="Disordered" evidence="18">
    <location>
        <begin position="1449"/>
        <end position="1619"/>
    </location>
</feature>
<feature type="compositionally biased region" description="Acidic residues" evidence="18">
    <location>
        <begin position="1533"/>
        <end position="1545"/>
    </location>
</feature>
<proteinExistence type="inferred from homology"/>
<protein>
    <recommendedName>
        <fullName evidence="4">[histone H3]-trimethyl-L-lysine(4) demethylase</fullName>
        <ecNumber evidence="4">1.14.11.67</ecNumber>
    </recommendedName>
</protein>
<keyword evidence="12" id="KW-0408">Iron</keyword>
<dbReference type="GO" id="GO:0008270">
    <property type="term" value="F:zinc ion binding"/>
    <property type="evidence" value="ECO:0007669"/>
    <property type="project" value="UniProtKB-KW"/>
</dbReference>
<dbReference type="SUPFAM" id="SSF57903">
    <property type="entry name" value="FYVE/PHD zinc finger"/>
    <property type="match status" value="3"/>
</dbReference>
<dbReference type="Gene3D" id="1.10.150.60">
    <property type="entry name" value="ARID DNA-binding domain"/>
    <property type="match status" value="1"/>
</dbReference>
<name>A0A336LV36_CULSO</name>
<dbReference type="VEuPathDB" id="VectorBase:CSON005375"/>
<dbReference type="InterPro" id="IPR013637">
    <property type="entry name" value="Lys_sp_deMease-like_dom"/>
</dbReference>
<dbReference type="InterPro" id="IPR019787">
    <property type="entry name" value="Znf_PHD-finger"/>
</dbReference>
<reference evidence="23" key="1">
    <citation type="submission" date="2018-07" db="EMBL/GenBank/DDBJ databases">
        <authorList>
            <person name="Quirk P.G."/>
            <person name="Krulwich T.A."/>
        </authorList>
    </citation>
    <scope>NUCLEOTIDE SEQUENCE</scope>
</reference>
<feature type="domain" description="ARID" evidence="20">
    <location>
        <begin position="119"/>
        <end position="209"/>
    </location>
</feature>
<keyword evidence="6" id="KW-0677">Repeat</keyword>
<dbReference type="SMART" id="SM00558">
    <property type="entry name" value="JmjC"/>
    <property type="match status" value="1"/>
</dbReference>
<feature type="domain" description="PHD-type" evidence="19">
    <location>
        <begin position="1613"/>
        <end position="1668"/>
    </location>
</feature>
<dbReference type="PROSITE" id="PS51011">
    <property type="entry name" value="ARID"/>
    <property type="match status" value="1"/>
</dbReference>
<keyword evidence="11" id="KW-0560">Oxidoreductase</keyword>
<dbReference type="SMART" id="SM01014">
    <property type="entry name" value="ARID"/>
    <property type="match status" value="1"/>
</dbReference>
<organism evidence="23">
    <name type="scientific">Culicoides sonorensis</name>
    <name type="common">Biting midge</name>
    <dbReference type="NCBI Taxonomy" id="179676"/>
    <lineage>
        <taxon>Eukaryota</taxon>
        <taxon>Metazoa</taxon>
        <taxon>Ecdysozoa</taxon>
        <taxon>Arthropoda</taxon>
        <taxon>Hexapoda</taxon>
        <taxon>Insecta</taxon>
        <taxon>Pterygota</taxon>
        <taxon>Neoptera</taxon>
        <taxon>Endopterygota</taxon>
        <taxon>Diptera</taxon>
        <taxon>Nematocera</taxon>
        <taxon>Chironomoidea</taxon>
        <taxon>Ceratopogonidae</taxon>
        <taxon>Ceratopogoninae</taxon>
        <taxon>Culicoides</taxon>
        <taxon>Monoculicoides</taxon>
    </lineage>
</organism>
<dbReference type="PANTHER" id="PTHR10694:SF33">
    <property type="entry name" value="LYSINE-SPECIFIC DEMETHYLASE 5"/>
    <property type="match status" value="1"/>
</dbReference>
<feature type="region of interest" description="Disordered" evidence="18">
    <location>
        <begin position="233"/>
        <end position="279"/>
    </location>
</feature>
<dbReference type="InterPro" id="IPR001606">
    <property type="entry name" value="ARID_dom"/>
</dbReference>
<dbReference type="PANTHER" id="PTHR10694">
    <property type="entry name" value="LYSINE-SPECIFIC DEMETHYLASE"/>
    <property type="match status" value="1"/>
</dbReference>
<evidence type="ECO:0000259" key="19">
    <source>
        <dbReference type="PROSITE" id="PS50016"/>
    </source>
</evidence>
<feature type="compositionally biased region" description="Basic residues" evidence="18">
    <location>
        <begin position="1587"/>
        <end position="1600"/>
    </location>
</feature>
<feature type="region of interest" description="Disordered" evidence="18">
    <location>
        <begin position="1306"/>
        <end position="1385"/>
    </location>
</feature>
<keyword evidence="10" id="KW-0223">Dioxygenase</keyword>